<dbReference type="AlphaFoldDB" id="A0A430AW51"/>
<reference evidence="1 2" key="1">
    <citation type="submission" date="2017-05" db="EMBL/GenBank/DDBJ databases">
        <title>Vagococcus spp. assemblies.</title>
        <authorList>
            <person name="Gulvik C.A."/>
        </authorList>
    </citation>
    <scope>NUCLEOTIDE SEQUENCE [LARGE SCALE GENOMIC DNA]</scope>
    <source>
        <strain evidence="1 2">CCUG 51432</strain>
    </source>
</reference>
<dbReference type="OrthoDB" id="3035928at2"/>
<dbReference type="Proteomes" id="UP000287605">
    <property type="component" value="Unassembled WGS sequence"/>
</dbReference>
<dbReference type="RefSeq" id="WP_126808740.1">
    <property type="nucleotide sequence ID" value="NZ_NGKA01000008.1"/>
</dbReference>
<accession>A0A430AW51</accession>
<sequence>MAKVYKATVYYVDANDQIENKEAFKGELSHLFERGYMGRADLIVGEDESNEFEWHDDIDLNKINATKETYDKYFQNKEND</sequence>
<gene>
    <name evidence="1" type="ORF">CBF29_06675</name>
</gene>
<name>A0A430AW51_9ENTE</name>
<comment type="caution">
    <text evidence="1">The sequence shown here is derived from an EMBL/GenBank/DDBJ whole genome shotgun (WGS) entry which is preliminary data.</text>
</comment>
<keyword evidence="2" id="KW-1185">Reference proteome</keyword>
<evidence type="ECO:0000313" key="2">
    <source>
        <dbReference type="Proteomes" id="UP000287605"/>
    </source>
</evidence>
<dbReference type="EMBL" id="NGKA01000008">
    <property type="protein sequence ID" value="RSU12279.1"/>
    <property type="molecule type" value="Genomic_DNA"/>
</dbReference>
<protein>
    <submittedName>
        <fullName evidence="1">Uncharacterized protein</fullName>
    </submittedName>
</protein>
<evidence type="ECO:0000313" key="1">
    <source>
        <dbReference type="EMBL" id="RSU12279.1"/>
    </source>
</evidence>
<proteinExistence type="predicted"/>
<organism evidence="1 2">
    <name type="scientific">Vagococcus elongatus</name>
    <dbReference type="NCBI Taxonomy" id="180344"/>
    <lineage>
        <taxon>Bacteria</taxon>
        <taxon>Bacillati</taxon>
        <taxon>Bacillota</taxon>
        <taxon>Bacilli</taxon>
        <taxon>Lactobacillales</taxon>
        <taxon>Enterococcaceae</taxon>
        <taxon>Vagococcus</taxon>
    </lineage>
</organism>